<dbReference type="PANTHER" id="PTHR30137:SF6">
    <property type="entry name" value="LUCIFERASE-LIKE MONOOXYGENASE"/>
    <property type="match status" value="1"/>
</dbReference>
<accession>A0A6N6VHX7</accession>
<gene>
    <name evidence="2" type="ORF">F2P47_07750</name>
</gene>
<dbReference type="SUPFAM" id="SSF51679">
    <property type="entry name" value="Bacterial luciferase-like"/>
    <property type="match status" value="1"/>
</dbReference>
<dbReference type="InterPro" id="IPR036661">
    <property type="entry name" value="Luciferase-like_sf"/>
</dbReference>
<comment type="caution">
    <text evidence="2">The sequence shown here is derived from an EMBL/GenBank/DDBJ whole genome shotgun (WGS) entry which is preliminary data.</text>
</comment>
<dbReference type="EMBL" id="WESC01000006">
    <property type="protein sequence ID" value="KAB7740413.1"/>
    <property type="molecule type" value="Genomic_DNA"/>
</dbReference>
<protein>
    <submittedName>
        <fullName evidence="2">LLM class flavin-dependent oxidoreductase</fullName>
    </submittedName>
</protein>
<name>A0A6N6VHX7_9HYPH</name>
<dbReference type="InterPro" id="IPR011251">
    <property type="entry name" value="Luciferase-like_dom"/>
</dbReference>
<feature type="domain" description="Luciferase-like" evidence="1">
    <location>
        <begin position="1"/>
        <end position="314"/>
    </location>
</feature>
<sequence length="371" mass="41807">MHVGMSTFFQNLAGGYTDQEVYAHEIAMADMAEPLGFDSIWAAEHHFDEYTMCPNVAQFLTYMAGRTNRVGLGSMVMVLPWHDPIRLAEEVLVLDHVSKGRAILGVGRGLGRIEFEGFRINMGESRERFVEYAEAILNAFETGYIEANGQFYKQPRTAIRPFPFQSFRGRTYAAAVSPESARIMARLGIGILIIAQKPWETTVAELNNYREIYREINGTEAPKPIIASFIACHEDASVAQEMYEKYIRGYSRSALNHYEFHNKGLADIKGYEYYGALARNIEKHGVDEFVDFLAKLQVWGTPDQVFEQIMENQKRVDAAGLISIFSYGGMPQELATKNMKLFAEKVLPRLKRQEVNGSVGGIRGRVTIAAD</sequence>
<reference evidence="2 3" key="1">
    <citation type="submission" date="2019-09" db="EMBL/GenBank/DDBJ databases">
        <title>Parvibaculum sedimenti sp. nov., isolated from sediment.</title>
        <authorList>
            <person name="Wang Y."/>
        </authorList>
    </citation>
    <scope>NUCLEOTIDE SEQUENCE [LARGE SCALE GENOMIC DNA]</scope>
    <source>
        <strain evidence="2 3">HXT-9</strain>
    </source>
</reference>
<dbReference type="Proteomes" id="UP000468901">
    <property type="component" value="Unassembled WGS sequence"/>
</dbReference>
<evidence type="ECO:0000313" key="2">
    <source>
        <dbReference type="EMBL" id="KAB7740413.1"/>
    </source>
</evidence>
<evidence type="ECO:0000259" key="1">
    <source>
        <dbReference type="Pfam" id="PF00296"/>
    </source>
</evidence>
<keyword evidence="3" id="KW-1185">Reference proteome</keyword>
<dbReference type="RefSeq" id="WP_152215778.1">
    <property type="nucleotide sequence ID" value="NZ_WESC01000006.1"/>
</dbReference>
<dbReference type="AlphaFoldDB" id="A0A6N6VHX7"/>
<evidence type="ECO:0000313" key="3">
    <source>
        <dbReference type="Proteomes" id="UP000468901"/>
    </source>
</evidence>
<dbReference type="GO" id="GO:0016705">
    <property type="term" value="F:oxidoreductase activity, acting on paired donors, with incorporation or reduction of molecular oxygen"/>
    <property type="evidence" value="ECO:0007669"/>
    <property type="project" value="InterPro"/>
</dbReference>
<dbReference type="InterPro" id="IPR050766">
    <property type="entry name" value="Bact_Lucif_Oxidored"/>
</dbReference>
<dbReference type="Gene3D" id="3.20.20.30">
    <property type="entry name" value="Luciferase-like domain"/>
    <property type="match status" value="1"/>
</dbReference>
<organism evidence="2 3">
    <name type="scientific">Parvibaculum sedimenti</name>
    <dbReference type="NCBI Taxonomy" id="2608632"/>
    <lineage>
        <taxon>Bacteria</taxon>
        <taxon>Pseudomonadati</taxon>
        <taxon>Pseudomonadota</taxon>
        <taxon>Alphaproteobacteria</taxon>
        <taxon>Hyphomicrobiales</taxon>
        <taxon>Parvibaculaceae</taxon>
        <taxon>Parvibaculum</taxon>
    </lineage>
</organism>
<dbReference type="Pfam" id="PF00296">
    <property type="entry name" value="Bac_luciferase"/>
    <property type="match status" value="1"/>
</dbReference>
<proteinExistence type="predicted"/>
<dbReference type="GO" id="GO:0005829">
    <property type="term" value="C:cytosol"/>
    <property type="evidence" value="ECO:0007669"/>
    <property type="project" value="TreeGrafter"/>
</dbReference>
<dbReference type="PANTHER" id="PTHR30137">
    <property type="entry name" value="LUCIFERASE-LIKE MONOOXYGENASE"/>
    <property type="match status" value="1"/>
</dbReference>